<dbReference type="Proteomes" id="UP000838763">
    <property type="component" value="Unassembled WGS sequence"/>
</dbReference>
<accession>A0A9P1H4X7</accession>
<keyword evidence="2" id="KW-0472">Membrane</keyword>
<proteinExistence type="predicted"/>
<protein>
    <recommendedName>
        <fullName evidence="5">Mid2 domain-containing protein</fullName>
    </recommendedName>
</protein>
<keyword evidence="2" id="KW-0812">Transmembrane</keyword>
<evidence type="ECO:0000256" key="1">
    <source>
        <dbReference type="SAM" id="MobiDB-lite"/>
    </source>
</evidence>
<reference evidence="3" key="1">
    <citation type="submission" date="2022-11" db="EMBL/GenBank/DDBJ databases">
        <authorList>
            <person name="Scott C."/>
            <person name="Bruce N."/>
        </authorList>
    </citation>
    <scope>NUCLEOTIDE SEQUENCE</scope>
</reference>
<dbReference type="EMBL" id="CALLCH030000015">
    <property type="protein sequence ID" value="CAI4216030.1"/>
    <property type="molecule type" value="Genomic_DNA"/>
</dbReference>
<evidence type="ECO:0000256" key="2">
    <source>
        <dbReference type="SAM" id="Phobius"/>
    </source>
</evidence>
<organism evidence="3 4">
    <name type="scientific">Parascedosporium putredinis</name>
    <dbReference type="NCBI Taxonomy" id="1442378"/>
    <lineage>
        <taxon>Eukaryota</taxon>
        <taxon>Fungi</taxon>
        <taxon>Dikarya</taxon>
        <taxon>Ascomycota</taxon>
        <taxon>Pezizomycotina</taxon>
        <taxon>Sordariomycetes</taxon>
        <taxon>Hypocreomycetidae</taxon>
        <taxon>Microascales</taxon>
        <taxon>Microascaceae</taxon>
        <taxon>Parascedosporium</taxon>
    </lineage>
</organism>
<comment type="caution">
    <text evidence="3">The sequence shown here is derived from an EMBL/GenBank/DDBJ whole genome shotgun (WGS) entry which is preliminary data.</text>
</comment>
<name>A0A9P1H4X7_9PEZI</name>
<evidence type="ECO:0008006" key="5">
    <source>
        <dbReference type="Google" id="ProtNLM"/>
    </source>
</evidence>
<feature type="transmembrane region" description="Helical" evidence="2">
    <location>
        <begin position="471"/>
        <end position="495"/>
    </location>
</feature>
<feature type="region of interest" description="Disordered" evidence="1">
    <location>
        <begin position="435"/>
        <end position="461"/>
    </location>
</feature>
<gene>
    <name evidence="3" type="ORF">PPNO1_LOCUS5700</name>
</gene>
<keyword evidence="4" id="KW-1185">Reference proteome</keyword>
<evidence type="ECO:0000313" key="4">
    <source>
        <dbReference type="Proteomes" id="UP000838763"/>
    </source>
</evidence>
<keyword evidence="2" id="KW-1133">Transmembrane helix</keyword>
<sequence length="508" mass="54309">MHHKSKPITGSGSVTNAIEIVCTTCYIKGKATSKFTIDEEFNATQAIQNFTRDVIDEVSGLGRQAIDYVDQYIDTVKANLDDGFDIEDFDLPPINLDFNVDLPEIPECHLQFNFEDLDIYILLDTILTTSATYKLNLYTSNTPIGLGIGDDLTIGVIFSIDLILSVDGEIDISSGFHLKLDEGVSLDIALFQMMYLGLHCDHDGQFEFLPITLESAGVIFKAVLRLGARAGFEVSSPALEFASFDILKASAGVQIGVYANIAEFVTNVTASQTGDENEDCHLRIEESYQLALGAHAGASVALAGHTWGPVPETEIPIFYTTMNACAIQKSAARTTAAGRTTTKAIEVRQDDEGLSTATKKTKVVYEGVACLSEGMANCPASLQTTSKYTTTETLTTVVPSGASVVWAESVFSTIASTMPFGSAVQKLAATSGTPVSYIPPTPTSTSRSEEDDKTTTPGILEGKTGGLSNKLIIGLSVGLGVPILIAITGIIVFCIKKEDMSLSELARL</sequence>
<evidence type="ECO:0000313" key="3">
    <source>
        <dbReference type="EMBL" id="CAI4216030.1"/>
    </source>
</evidence>
<dbReference type="AlphaFoldDB" id="A0A9P1H4X7"/>
<dbReference type="OrthoDB" id="4733706at2759"/>